<evidence type="ECO:0000313" key="1">
    <source>
        <dbReference type="EMBL" id="JAH23623.1"/>
    </source>
</evidence>
<proteinExistence type="predicted"/>
<reference evidence="1" key="2">
    <citation type="journal article" date="2015" name="Fish Shellfish Immunol.">
        <title>Early steps in the European eel (Anguilla anguilla)-Vibrio vulnificus interaction in the gills: Role of the RtxA13 toxin.</title>
        <authorList>
            <person name="Callol A."/>
            <person name="Pajuelo D."/>
            <person name="Ebbesson L."/>
            <person name="Teles M."/>
            <person name="MacKenzie S."/>
            <person name="Amaro C."/>
        </authorList>
    </citation>
    <scope>NUCLEOTIDE SEQUENCE</scope>
</reference>
<name>A0A0E9R5J1_ANGAN</name>
<sequence>MEQLSHTEDHIHFLQSC</sequence>
<protein>
    <submittedName>
        <fullName evidence="1">Uncharacterized protein</fullName>
    </submittedName>
</protein>
<dbReference type="EMBL" id="GBXM01084954">
    <property type="protein sequence ID" value="JAH23623.1"/>
    <property type="molecule type" value="Transcribed_RNA"/>
</dbReference>
<dbReference type="AlphaFoldDB" id="A0A0E9R5J1"/>
<organism evidence="1">
    <name type="scientific">Anguilla anguilla</name>
    <name type="common">European freshwater eel</name>
    <name type="synonym">Muraena anguilla</name>
    <dbReference type="NCBI Taxonomy" id="7936"/>
    <lineage>
        <taxon>Eukaryota</taxon>
        <taxon>Metazoa</taxon>
        <taxon>Chordata</taxon>
        <taxon>Craniata</taxon>
        <taxon>Vertebrata</taxon>
        <taxon>Euteleostomi</taxon>
        <taxon>Actinopterygii</taxon>
        <taxon>Neopterygii</taxon>
        <taxon>Teleostei</taxon>
        <taxon>Anguilliformes</taxon>
        <taxon>Anguillidae</taxon>
        <taxon>Anguilla</taxon>
    </lineage>
</organism>
<accession>A0A0E9R5J1</accession>
<reference evidence="1" key="1">
    <citation type="submission" date="2014-11" db="EMBL/GenBank/DDBJ databases">
        <authorList>
            <person name="Amaro Gonzalez C."/>
        </authorList>
    </citation>
    <scope>NUCLEOTIDE SEQUENCE</scope>
</reference>